<dbReference type="InterPro" id="IPR051834">
    <property type="entry name" value="RING_finger_E3_ligase"/>
</dbReference>
<gene>
    <name evidence="7" type="ORF">OPV22_016306</name>
</gene>
<organism evidence="7 8">
    <name type="scientific">Ensete ventricosum</name>
    <name type="common">Abyssinian banana</name>
    <name type="synonym">Musa ensete</name>
    <dbReference type="NCBI Taxonomy" id="4639"/>
    <lineage>
        <taxon>Eukaryota</taxon>
        <taxon>Viridiplantae</taxon>
        <taxon>Streptophyta</taxon>
        <taxon>Embryophyta</taxon>
        <taxon>Tracheophyta</taxon>
        <taxon>Spermatophyta</taxon>
        <taxon>Magnoliopsida</taxon>
        <taxon>Liliopsida</taxon>
        <taxon>Zingiberales</taxon>
        <taxon>Musaceae</taxon>
        <taxon>Ensete</taxon>
    </lineage>
</organism>
<dbReference type="Pfam" id="PF13639">
    <property type="entry name" value="zf-RING_2"/>
    <property type="match status" value="1"/>
</dbReference>
<dbReference type="PANTHER" id="PTHR45931:SF3">
    <property type="entry name" value="RING ZINC FINGER-CONTAINING PROTEIN"/>
    <property type="match status" value="1"/>
</dbReference>
<reference evidence="7 8" key="1">
    <citation type="submission" date="2022-12" db="EMBL/GenBank/DDBJ databases">
        <title>Chromosome-scale assembly of the Ensete ventricosum genome.</title>
        <authorList>
            <person name="Dussert Y."/>
            <person name="Stocks J."/>
            <person name="Wendawek A."/>
            <person name="Woldeyes F."/>
            <person name="Nichols R.A."/>
            <person name="Borrell J.S."/>
        </authorList>
    </citation>
    <scope>NUCLEOTIDE SEQUENCE [LARGE SCALE GENOMIC DNA]</scope>
    <source>
        <strain evidence="8">cv. Maze</strain>
        <tissue evidence="7">Seeds</tissue>
    </source>
</reference>
<dbReference type="AlphaFoldDB" id="A0AAV8PDW8"/>
<evidence type="ECO:0000256" key="2">
    <source>
        <dbReference type="ARBA" id="ARBA00022771"/>
    </source>
</evidence>
<evidence type="ECO:0000256" key="1">
    <source>
        <dbReference type="ARBA" id="ARBA00022723"/>
    </source>
</evidence>
<accession>A0AAV8PDW8</accession>
<dbReference type="SMART" id="SM00184">
    <property type="entry name" value="RING"/>
    <property type="match status" value="1"/>
</dbReference>
<dbReference type="InterPro" id="IPR013083">
    <property type="entry name" value="Znf_RING/FYVE/PHD"/>
</dbReference>
<keyword evidence="8" id="KW-1185">Reference proteome</keyword>
<keyword evidence="1" id="KW-0479">Metal-binding</keyword>
<feature type="compositionally biased region" description="Basic residues" evidence="5">
    <location>
        <begin position="41"/>
        <end position="55"/>
    </location>
</feature>
<feature type="region of interest" description="Disordered" evidence="5">
    <location>
        <begin position="1"/>
        <end position="113"/>
    </location>
</feature>
<dbReference type="PANTHER" id="PTHR45931">
    <property type="entry name" value="SI:CH211-59O9.10"/>
    <property type="match status" value="1"/>
</dbReference>
<dbReference type="GO" id="GO:0005634">
    <property type="term" value="C:nucleus"/>
    <property type="evidence" value="ECO:0007669"/>
    <property type="project" value="TreeGrafter"/>
</dbReference>
<dbReference type="PROSITE" id="PS50089">
    <property type="entry name" value="ZF_RING_2"/>
    <property type="match status" value="1"/>
</dbReference>
<evidence type="ECO:0000313" key="7">
    <source>
        <dbReference type="EMBL" id="KAJ8483821.1"/>
    </source>
</evidence>
<dbReference type="EMBL" id="JAQQAF010000005">
    <property type="protein sequence ID" value="KAJ8483821.1"/>
    <property type="molecule type" value="Genomic_DNA"/>
</dbReference>
<proteinExistence type="predicted"/>
<dbReference type="Gene3D" id="3.30.40.10">
    <property type="entry name" value="Zinc/RING finger domain, C3HC4 (zinc finger)"/>
    <property type="match status" value="1"/>
</dbReference>
<dbReference type="InterPro" id="IPR001841">
    <property type="entry name" value="Znf_RING"/>
</dbReference>
<comment type="caution">
    <text evidence="7">The sequence shown here is derived from an EMBL/GenBank/DDBJ whole genome shotgun (WGS) entry which is preliminary data.</text>
</comment>
<sequence length="271" mass="30191">MLSASGLLYSWRSRAGRSHSDPDPGTDPLSSSSSASAGDAHRRHPHRYRNRRRRFIGRDSSDSPILGPQIEPRRPSSHIHHQTEHEPVWVGNVNDGESASTGSSNAGSASSTLDRLRLTRGDQLPGVVLQARARLQERLRGVSLSESSTNEIVIGDDLRLIDIGELDTETRREWFESTSNLTAETDEDVRYFNKPPGLSSEAFCSLQLEVFQDRADGNDVARAFLECSICLEKFLDGDEMIRLSCGHRFHPACLEPWAKTCGDCPYCRTRI</sequence>
<dbReference type="SUPFAM" id="SSF57850">
    <property type="entry name" value="RING/U-box"/>
    <property type="match status" value="1"/>
</dbReference>
<keyword evidence="2 4" id="KW-0863">Zinc-finger</keyword>
<keyword evidence="3" id="KW-0862">Zinc</keyword>
<feature type="compositionally biased region" description="Low complexity" evidence="5">
    <location>
        <begin position="26"/>
        <end position="38"/>
    </location>
</feature>
<dbReference type="GO" id="GO:0061630">
    <property type="term" value="F:ubiquitin protein ligase activity"/>
    <property type="evidence" value="ECO:0007669"/>
    <property type="project" value="TreeGrafter"/>
</dbReference>
<evidence type="ECO:0000256" key="5">
    <source>
        <dbReference type="SAM" id="MobiDB-lite"/>
    </source>
</evidence>
<evidence type="ECO:0000259" key="6">
    <source>
        <dbReference type="PROSITE" id="PS50089"/>
    </source>
</evidence>
<evidence type="ECO:0000256" key="3">
    <source>
        <dbReference type="ARBA" id="ARBA00022833"/>
    </source>
</evidence>
<evidence type="ECO:0000256" key="4">
    <source>
        <dbReference type="PROSITE-ProRule" id="PRU00175"/>
    </source>
</evidence>
<name>A0AAV8PDW8_ENSVE</name>
<feature type="domain" description="RING-type" evidence="6">
    <location>
        <begin position="227"/>
        <end position="268"/>
    </location>
</feature>
<feature type="compositionally biased region" description="Low complexity" evidence="5">
    <location>
        <begin position="98"/>
        <end position="112"/>
    </location>
</feature>
<protein>
    <recommendedName>
        <fullName evidence="6">RING-type domain-containing protein</fullName>
    </recommendedName>
</protein>
<dbReference type="GO" id="GO:0008270">
    <property type="term" value="F:zinc ion binding"/>
    <property type="evidence" value="ECO:0007669"/>
    <property type="project" value="UniProtKB-KW"/>
</dbReference>
<evidence type="ECO:0000313" key="8">
    <source>
        <dbReference type="Proteomes" id="UP001222027"/>
    </source>
</evidence>
<dbReference type="Proteomes" id="UP001222027">
    <property type="component" value="Unassembled WGS sequence"/>
</dbReference>
<dbReference type="GO" id="GO:0006511">
    <property type="term" value="P:ubiquitin-dependent protein catabolic process"/>
    <property type="evidence" value="ECO:0007669"/>
    <property type="project" value="TreeGrafter"/>
</dbReference>